<dbReference type="GO" id="GO:0008270">
    <property type="term" value="F:zinc ion binding"/>
    <property type="evidence" value="ECO:0007669"/>
    <property type="project" value="UniProtKB-KW"/>
</dbReference>
<gene>
    <name evidence="7" type="primary">Lztr1</name>
    <name evidence="7" type="ORF">SNAT2548_LOCUS8525</name>
</gene>
<dbReference type="InterPro" id="IPR056737">
    <property type="entry name" value="Beta-prop_ATRN-MKLN-like"/>
</dbReference>
<dbReference type="InterPro" id="IPR011990">
    <property type="entry name" value="TPR-like_helical_dom_sf"/>
</dbReference>
<dbReference type="SUPFAM" id="SSF50965">
    <property type="entry name" value="Galactose oxidase, central domain"/>
    <property type="match status" value="1"/>
</dbReference>
<sequence>MASAGLGVPYKWDHLENVGDVYTPRTGHAVVNEDGVFYLFGGTDGAARQSDVHAYNVETNLWQEIRAGGRPPPARSGAQAVVWSGAVWFFGGYTKKDIASYKQMSSAGVASVFNMLTVVTSSVAADGRMGALPWAAITLERSEWQQKWDWALWALQTLSHQALAPEDCDAGVKACGRSLRWEWALQLLSWSRKLAIRQPWNPAISACAKATKWERALLLLRSMRHRGPRPSVSSYAAVLDALARGAEWARAIHLLSEMQLRVTRDLVAITAVITACGTAARWTAALSLFDGALAEFRGDVVLLGATATACGRGHQWQAALAILEFGSAARLLSAALFGACLTACASSSTWVQASALLQMMSRETVEPGEAGLAAAASAFSTAELWRQALELLSKGKSQTGAWWGTAIAAAARGFQWQQALELSARMQQCGIPPNEACISAVQSACVRASRWEVSLALLSLRSEGSDIPGCLGPVLAACQHGALWIEALHYLRQAQLAGMSGVVVRASAMAACVEVASSVCKRSQAKRRLLWRGSSCVSLGPTVGHIFVAVVARNATMRSSTRLGGFLCCVAGIRTQPQGRGGSAPLAAASQRFGRPDASAAELQDGGATCRSGLAQCLEIVSALCVLFYWWFGALRRLVEVVDRPAAVRRSYRMSYQLGIFHIHGFQIWDIVLIWRACDVMVQVAANSVCETRLSTWRGIFMLQDGDYFNDVYKYDIATSMWGSVHTLGEAPTKRTDHSVVLFRDSLLVFGGFDGHNRFNDLRELHLKDKRWSQVSVRSQVPRNRFGHTAVIYAHSMYIFGGWDGHDTLQELFEYNISSNMWIQLPLRGTAPRARYRHTAVVCGDAMFTFGGVDKTQYRFPDLHEYNFTHRHWLKVATMSVQPSARTFHKTVVHEGYMYILGGFDGRRLNDMYRILLRTKSELQRCQKQLADQAASSPPIPNSSVRPEDVPGSTGAVGDAQDAAQTLMPEDLWCWTRIEDQQGQVYTPRTGHAVVVWNHCFYLMGGTDENARQNDIYRYDVRHKTWACIEPVTGSPPSARSGSKAVVCRDSIFFFGGYTKKDGDYFNDLFEFNIPKAHWTRLDAAQKPSVRTDHSCVVYEASLYIFGGFDGRTRFQDLHLFNTEEREWMQVSDTDNVPVGRFGHSAVVYQSSMFVFGGWDGHDTLDDLYEFSITTNQWYSVPGRGDVPPSRYRHSAVVHGCCMFVFGGVDKRQARFADLCEFSFDTRSWSRVKTSGDPPSARTFHRACMYGGCMYILGGFDGTRRNDMYKIALPEQLPRGEEKRRRRLQGSGEGDAEAAAEPDIGEVEGPQPENSKEVTRLRLQVLELQKRLEAEQERHLCKICYEREINTVILDCQHRAVCSRCLDQVNSCPLCRASISSTVITYNA</sequence>
<comment type="caution">
    <text evidence="7">The sequence shown here is derived from an EMBL/GenBank/DDBJ whole genome shotgun (WGS) entry which is preliminary data.</text>
</comment>
<feature type="repeat" description="PPR" evidence="4">
    <location>
        <begin position="196"/>
        <end position="230"/>
    </location>
</feature>
<dbReference type="Pfam" id="PF24681">
    <property type="entry name" value="Kelch_KLHDC2_KLHL20_DRC7"/>
    <property type="match status" value="2"/>
</dbReference>
<keyword evidence="3" id="KW-0862">Zinc</keyword>
<dbReference type="InterPro" id="IPR002885">
    <property type="entry name" value="PPR_rpt"/>
</dbReference>
<dbReference type="InterPro" id="IPR011043">
    <property type="entry name" value="Gal_Oxase/kelch_b-propeller"/>
</dbReference>
<proteinExistence type="predicted"/>
<dbReference type="NCBIfam" id="TIGR00756">
    <property type="entry name" value="PPR"/>
    <property type="match status" value="1"/>
</dbReference>
<feature type="compositionally biased region" description="Acidic residues" evidence="5">
    <location>
        <begin position="1294"/>
        <end position="1306"/>
    </location>
</feature>
<feature type="region of interest" description="Disordered" evidence="5">
    <location>
        <begin position="928"/>
        <end position="959"/>
    </location>
</feature>
<name>A0A812KBD6_9DINO</name>
<dbReference type="Gene3D" id="3.30.40.10">
    <property type="entry name" value="Zinc/RING finger domain, C3HC4 (zinc finger)"/>
    <property type="match status" value="1"/>
</dbReference>
<dbReference type="InterPro" id="IPR006652">
    <property type="entry name" value="Kelch_1"/>
</dbReference>
<dbReference type="PROSITE" id="PS51375">
    <property type="entry name" value="PPR"/>
    <property type="match status" value="1"/>
</dbReference>
<dbReference type="Gene3D" id="2.120.10.80">
    <property type="entry name" value="Kelch-type beta propeller"/>
    <property type="match status" value="5"/>
</dbReference>
<dbReference type="SUPFAM" id="SSF117281">
    <property type="entry name" value="Kelch motif"/>
    <property type="match status" value="3"/>
</dbReference>
<evidence type="ECO:0000256" key="3">
    <source>
        <dbReference type="PROSITE-ProRule" id="PRU00175"/>
    </source>
</evidence>
<keyword evidence="8" id="KW-1185">Reference proteome</keyword>
<reference evidence="7" key="1">
    <citation type="submission" date="2021-02" db="EMBL/GenBank/DDBJ databases">
        <authorList>
            <person name="Dougan E. K."/>
            <person name="Rhodes N."/>
            <person name="Thang M."/>
            <person name="Chan C."/>
        </authorList>
    </citation>
    <scope>NUCLEOTIDE SEQUENCE</scope>
</reference>
<keyword evidence="3" id="KW-0479">Metal-binding</keyword>
<dbReference type="SMART" id="SM00184">
    <property type="entry name" value="RING"/>
    <property type="match status" value="1"/>
</dbReference>
<dbReference type="InterPro" id="IPR015915">
    <property type="entry name" value="Kelch-typ_b-propeller"/>
</dbReference>
<dbReference type="Proteomes" id="UP000604046">
    <property type="component" value="Unassembled WGS sequence"/>
</dbReference>
<evidence type="ECO:0000256" key="5">
    <source>
        <dbReference type="SAM" id="MobiDB-lite"/>
    </source>
</evidence>
<keyword evidence="2" id="KW-0677">Repeat</keyword>
<keyword evidence="3" id="KW-0863">Zinc-finger</keyword>
<dbReference type="InterPro" id="IPR051568">
    <property type="entry name" value="LZTR1/Attractin"/>
</dbReference>
<dbReference type="EMBL" id="CAJNDS010000635">
    <property type="protein sequence ID" value="CAE7224173.1"/>
    <property type="molecule type" value="Genomic_DNA"/>
</dbReference>
<evidence type="ECO:0000256" key="4">
    <source>
        <dbReference type="PROSITE-ProRule" id="PRU00708"/>
    </source>
</evidence>
<evidence type="ECO:0000313" key="8">
    <source>
        <dbReference type="Proteomes" id="UP000604046"/>
    </source>
</evidence>
<evidence type="ECO:0000313" key="7">
    <source>
        <dbReference type="EMBL" id="CAE7224173.1"/>
    </source>
</evidence>
<organism evidence="7 8">
    <name type="scientific">Symbiodinium natans</name>
    <dbReference type="NCBI Taxonomy" id="878477"/>
    <lineage>
        <taxon>Eukaryota</taxon>
        <taxon>Sar</taxon>
        <taxon>Alveolata</taxon>
        <taxon>Dinophyceae</taxon>
        <taxon>Suessiales</taxon>
        <taxon>Symbiodiniaceae</taxon>
        <taxon>Symbiodinium</taxon>
    </lineage>
</organism>
<dbReference type="InterPro" id="IPR001841">
    <property type="entry name" value="Znf_RING"/>
</dbReference>
<dbReference type="GO" id="GO:0005794">
    <property type="term" value="C:Golgi apparatus"/>
    <property type="evidence" value="ECO:0007669"/>
    <property type="project" value="TreeGrafter"/>
</dbReference>
<dbReference type="Pfam" id="PF01535">
    <property type="entry name" value="PPR"/>
    <property type="match status" value="1"/>
</dbReference>
<dbReference type="SMART" id="SM00612">
    <property type="entry name" value="Kelch"/>
    <property type="match status" value="7"/>
</dbReference>
<dbReference type="Pfam" id="PF13415">
    <property type="entry name" value="Beta-prop_FBX42"/>
    <property type="match status" value="1"/>
</dbReference>
<dbReference type="Gene3D" id="1.25.40.10">
    <property type="entry name" value="Tetratricopeptide repeat domain"/>
    <property type="match status" value="2"/>
</dbReference>
<dbReference type="Pfam" id="PF13920">
    <property type="entry name" value="zf-C3HC4_3"/>
    <property type="match status" value="1"/>
</dbReference>
<dbReference type="PANTHER" id="PTHR46376">
    <property type="entry name" value="LEUCINE-ZIPPER-LIKE TRANSCRIPTIONAL REGULATOR 1"/>
    <property type="match status" value="1"/>
</dbReference>
<feature type="domain" description="RING-type" evidence="6">
    <location>
        <begin position="1341"/>
        <end position="1376"/>
    </location>
</feature>
<dbReference type="SUPFAM" id="SSF57850">
    <property type="entry name" value="RING/U-box"/>
    <property type="match status" value="1"/>
</dbReference>
<evidence type="ECO:0000256" key="1">
    <source>
        <dbReference type="ARBA" id="ARBA00022441"/>
    </source>
</evidence>
<accession>A0A812KBD6</accession>
<evidence type="ECO:0000256" key="2">
    <source>
        <dbReference type="ARBA" id="ARBA00022737"/>
    </source>
</evidence>
<evidence type="ECO:0000259" key="6">
    <source>
        <dbReference type="PROSITE" id="PS50089"/>
    </source>
</evidence>
<keyword evidence="1" id="KW-0880">Kelch repeat</keyword>
<dbReference type="PROSITE" id="PS50089">
    <property type="entry name" value="ZF_RING_2"/>
    <property type="match status" value="1"/>
</dbReference>
<protein>
    <submittedName>
        <fullName evidence="7">Lztr1 protein</fullName>
    </submittedName>
</protein>
<dbReference type="PANTHER" id="PTHR46376:SF1">
    <property type="entry name" value="LEUCINE-ZIPPER-LIKE TRANSCRIPTIONAL REGULATOR 1"/>
    <property type="match status" value="1"/>
</dbReference>
<dbReference type="Pfam" id="PF24981">
    <property type="entry name" value="Beta-prop_ATRN-LZTR1"/>
    <property type="match status" value="1"/>
</dbReference>
<dbReference type="InterPro" id="IPR013083">
    <property type="entry name" value="Znf_RING/FYVE/PHD"/>
</dbReference>
<feature type="region of interest" description="Disordered" evidence="5">
    <location>
        <begin position="1280"/>
        <end position="1316"/>
    </location>
</feature>
<dbReference type="OrthoDB" id="10251809at2759"/>